<dbReference type="Gene3D" id="3.30.9.10">
    <property type="entry name" value="D-Amino Acid Oxidase, subunit A, domain 2"/>
    <property type="match status" value="1"/>
</dbReference>
<keyword evidence="5" id="KW-1185">Reference proteome</keyword>
<feature type="domain" description="FAD dependent oxidoreductase" evidence="3">
    <location>
        <begin position="11"/>
        <end position="413"/>
    </location>
</feature>
<dbReference type="SUPFAM" id="SSF54373">
    <property type="entry name" value="FAD-linked reductases, C-terminal domain"/>
    <property type="match status" value="1"/>
</dbReference>
<organism evidence="4 5">
    <name type="scientific">Comamonas faecalis</name>
    <dbReference type="NCBI Taxonomy" id="1387849"/>
    <lineage>
        <taxon>Bacteria</taxon>
        <taxon>Pseudomonadati</taxon>
        <taxon>Pseudomonadota</taxon>
        <taxon>Betaproteobacteria</taxon>
        <taxon>Burkholderiales</taxon>
        <taxon>Comamonadaceae</taxon>
        <taxon>Comamonas</taxon>
    </lineage>
</organism>
<dbReference type="InterPro" id="IPR036188">
    <property type="entry name" value="FAD/NAD-bd_sf"/>
</dbReference>
<evidence type="ECO:0000313" key="5">
    <source>
        <dbReference type="Proteomes" id="UP001501627"/>
    </source>
</evidence>
<dbReference type="PANTHER" id="PTHR13847">
    <property type="entry name" value="SARCOSINE DEHYDROGENASE-RELATED"/>
    <property type="match status" value="1"/>
</dbReference>
<comment type="similarity">
    <text evidence="1">Belongs to the DadA oxidoreductase family.</text>
</comment>
<evidence type="ECO:0000313" key="4">
    <source>
        <dbReference type="EMBL" id="GAA3987145.1"/>
    </source>
</evidence>
<comment type="caution">
    <text evidence="4">The sequence shown here is derived from an EMBL/GenBank/DDBJ whole genome shotgun (WGS) entry which is preliminary data.</text>
</comment>
<protein>
    <submittedName>
        <fullName evidence="4">D-amino acid dehydrogenase</fullName>
    </submittedName>
</protein>
<dbReference type="Gene3D" id="3.50.50.60">
    <property type="entry name" value="FAD/NAD(P)-binding domain"/>
    <property type="match status" value="2"/>
</dbReference>
<dbReference type="PANTHER" id="PTHR13847:SF280">
    <property type="entry name" value="D-AMINO ACID DEHYDROGENASE"/>
    <property type="match status" value="1"/>
</dbReference>
<name>A0ABP7QRT6_9BURK</name>
<keyword evidence="2" id="KW-0560">Oxidoreductase</keyword>
<evidence type="ECO:0000256" key="1">
    <source>
        <dbReference type="ARBA" id="ARBA00009410"/>
    </source>
</evidence>
<reference evidence="5" key="1">
    <citation type="journal article" date="2019" name="Int. J. Syst. Evol. Microbiol.">
        <title>The Global Catalogue of Microorganisms (GCM) 10K type strain sequencing project: providing services to taxonomists for standard genome sequencing and annotation.</title>
        <authorList>
            <consortium name="The Broad Institute Genomics Platform"/>
            <consortium name="The Broad Institute Genome Sequencing Center for Infectious Disease"/>
            <person name="Wu L."/>
            <person name="Ma J."/>
        </authorList>
    </citation>
    <scope>NUCLEOTIDE SEQUENCE [LARGE SCALE GENOMIC DNA]</scope>
    <source>
        <strain evidence="5">JCM 17561</strain>
    </source>
</reference>
<dbReference type="InterPro" id="IPR006076">
    <property type="entry name" value="FAD-dep_OxRdtase"/>
</dbReference>
<proteinExistence type="inferred from homology"/>
<dbReference type="EMBL" id="BAABBP010000004">
    <property type="protein sequence ID" value="GAA3987145.1"/>
    <property type="molecule type" value="Genomic_DNA"/>
</dbReference>
<evidence type="ECO:0000256" key="2">
    <source>
        <dbReference type="ARBA" id="ARBA00023002"/>
    </source>
</evidence>
<sequence length="430" mass="44734">MHTTDSSPRQVCVLGAGIVGLATAWELAQAGMQVTVVDRAAPGQGTSGANGAQLSYAYVQPLADPSIWLQLPHLLLAKDSPLSLRLRLDPWQWAWGLRFLAACRASVSARTTARLLQLAAESRAAFDAFRAAAAVDCDFSATGKLVLYTSEAAFAAARRQLALQQAMGTRQSAVSASDCVAIEPALAHYAPRVAGAIHTPGECAVDCHALCLALAERLRQRGVQFVTGQAVERLQLRGGRIAGAQLADGRVLQADAFVLALGTGTPALLRPLGLGVAWQVPVYPLKGYSITAATLAQGDGAPRVSVTDAARKVVFARLGQRLRVAGMAELAGEDWSIAPARITALQATARDVFPQGGDYAQADAWAGLRPATPLGEPVIGRLSGAPGNLYLNTGHGALGLTLAFGSAQRMARLIGQRRPTSAAAPAACSA</sequence>
<dbReference type="RefSeq" id="WP_344868322.1">
    <property type="nucleotide sequence ID" value="NZ_BAABBP010000004.1"/>
</dbReference>
<dbReference type="Proteomes" id="UP001501627">
    <property type="component" value="Unassembled WGS sequence"/>
</dbReference>
<dbReference type="NCBIfam" id="NF001933">
    <property type="entry name" value="PRK00711.1"/>
    <property type="match status" value="1"/>
</dbReference>
<dbReference type="SUPFAM" id="SSF51905">
    <property type="entry name" value="FAD/NAD(P)-binding domain"/>
    <property type="match status" value="1"/>
</dbReference>
<dbReference type="Pfam" id="PF01266">
    <property type="entry name" value="DAO"/>
    <property type="match status" value="1"/>
</dbReference>
<gene>
    <name evidence="4" type="ORF">GCM10022279_07690</name>
</gene>
<accession>A0ABP7QRT6</accession>
<evidence type="ECO:0000259" key="3">
    <source>
        <dbReference type="Pfam" id="PF01266"/>
    </source>
</evidence>